<evidence type="ECO:0000313" key="8">
    <source>
        <dbReference type="EMBL" id="QSR27772.1"/>
    </source>
</evidence>
<accession>A0ABX7PQ04</accession>
<dbReference type="Pfam" id="PF03704">
    <property type="entry name" value="BTAD"/>
    <property type="match status" value="1"/>
</dbReference>
<feature type="domain" description="OmpR/PhoB-type" evidence="6">
    <location>
        <begin position="18"/>
        <end position="88"/>
    </location>
</feature>
<evidence type="ECO:0000313" key="9">
    <source>
        <dbReference type="Proteomes" id="UP000662818"/>
    </source>
</evidence>
<dbReference type="InterPro" id="IPR001867">
    <property type="entry name" value="OmpR/PhoB-type_DNA-bd"/>
</dbReference>
<dbReference type="PANTHER" id="PTHR35807:SF1">
    <property type="entry name" value="TRANSCRIPTIONAL REGULATOR REDD"/>
    <property type="match status" value="1"/>
</dbReference>
<protein>
    <submittedName>
        <fullName evidence="8">Uncharacterized protein</fullName>
    </submittedName>
</protein>
<organism evidence="8 9">
    <name type="scientific">Nocardioides aromaticivorans</name>
    <dbReference type="NCBI Taxonomy" id="200618"/>
    <lineage>
        <taxon>Bacteria</taxon>
        <taxon>Bacillati</taxon>
        <taxon>Actinomycetota</taxon>
        <taxon>Actinomycetes</taxon>
        <taxon>Propionibacteriales</taxon>
        <taxon>Nocardioidaceae</taxon>
        <taxon>Nocardioides</taxon>
    </lineage>
</organism>
<dbReference type="SMART" id="SM01043">
    <property type="entry name" value="BTAD"/>
    <property type="match status" value="1"/>
</dbReference>
<dbReference type="Pfam" id="PF13191">
    <property type="entry name" value="AAA_16"/>
    <property type="match status" value="1"/>
</dbReference>
<dbReference type="RefSeq" id="WP_207006621.1">
    <property type="nucleotide sequence ID" value="NZ_CP022295.1"/>
</dbReference>
<keyword evidence="3" id="KW-0238">DNA-binding</keyword>
<keyword evidence="2" id="KW-0805">Transcription regulation</keyword>
<evidence type="ECO:0000256" key="2">
    <source>
        <dbReference type="ARBA" id="ARBA00023015"/>
    </source>
</evidence>
<dbReference type="InterPro" id="IPR005158">
    <property type="entry name" value="BTAD"/>
</dbReference>
<dbReference type="InterPro" id="IPR041664">
    <property type="entry name" value="AAA_16"/>
</dbReference>
<dbReference type="SUPFAM" id="SSF46894">
    <property type="entry name" value="C-terminal effector domain of the bipartite response regulators"/>
    <property type="match status" value="1"/>
</dbReference>
<dbReference type="SUPFAM" id="SSF52540">
    <property type="entry name" value="P-loop containing nucleoside triphosphate hydrolases"/>
    <property type="match status" value="1"/>
</dbReference>
<evidence type="ECO:0000259" key="6">
    <source>
        <dbReference type="SMART" id="SM00862"/>
    </source>
</evidence>
<evidence type="ECO:0000259" key="7">
    <source>
        <dbReference type="SMART" id="SM01043"/>
    </source>
</evidence>
<dbReference type="InterPro" id="IPR003593">
    <property type="entry name" value="AAA+_ATPase"/>
</dbReference>
<evidence type="ECO:0000256" key="1">
    <source>
        <dbReference type="ARBA" id="ARBA00005820"/>
    </source>
</evidence>
<dbReference type="InterPro" id="IPR016032">
    <property type="entry name" value="Sig_transdc_resp-reg_C-effctor"/>
</dbReference>
<dbReference type="Proteomes" id="UP000662818">
    <property type="component" value="Chromosome"/>
</dbReference>
<sequence>MSALAVRVLGELTVDGFDTAVLDRKARGLLLLLALAGGRPVPLDAAVDALWGDTPPARPADQVAVLASRVRRLLGRDRVERTDGGYRLRADWTDLTELDAVVREAERRLGLGEVGAAASAARAALALLRGPVPEVRAEADWAAAEWAAATRLVQRARRVAAAALLEAGEWRDALELASADLVADPLDEQAARTAMRAHAAAGRPAQALTVYADLRATLADELGTDPAGETAALHTAILRGDLPVVRAAARVPALVGRDSQSAHLDSLVGRAAAERAPRVALVSGEAGIGKTTLLATWAAARRATGDRVLVGTCRPLDRAAPLDVVLSAIAAHLKDGNGDRLLAGDAAVLAPLLGSAVPGTHSVDPALGPSVLYGAVTRVLGRIAGDRVVVVVVDDAHLAGPTLVDWLAYLARRPLPVVVVLGARPDEGPAFPATDHVGLGPLDRAHVAALVGERRADELHARSGGHPLFLAELASVPSGELPESLVAAVTARCDDLGSAGDLVRTAAVLGGDLDIDLLAGVLGRSTLDVLTDAERAVRSGLLVEASGHLRFRHDLVRTALVSGTTAGRAALLHREAGRALARRSDADPATVAEHARLGGDRALAAQWLRTAAARAAERFDHATAEDLLDQSLALAPDDTVLLARARVRIRRRRYREAEADALAATGAGPLRWEAAAWAAYFDRRFDEAASYADDGALSADDPASRTRCLVASGRILHARGELGSAGERLDAALLDASGEDRLEAAAWRGVLHAHRSEVDQALALLRPATRPGVGVAHTPASLHALLFTGHTLAVAGRAQEALACFADYTTEVERRDVPRFAGRGVNFSGWVLRNLGATSAGVDAHQQAAEDAVDGVVIPEVLVAALEDLAEERLRAGDPIAAAALLDRARDTLVGDLVFGWRLAMKLQLLQAQLHLLRDEAASALTVAGDLAAAAAATGVPRYDACARLLVHRATHALGEPVDTAAAWRDLRAVEAAVGVEAWWWAGSTGAALGDPRWLARAEELAAGLASRAGAHGDVLRAEAGRCLDGWRSAARRPGAVRSR</sequence>
<dbReference type="InterPro" id="IPR051677">
    <property type="entry name" value="AfsR-DnrI-RedD_regulator"/>
</dbReference>
<dbReference type="InterPro" id="IPR011990">
    <property type="entry name" value="TPR-like_helical_dom_sf"/>
</dbReference>
<dbReference type="SMART" id="SM00862">
    <property type="entry name" value="Trans_reg_C"/>
    <property type="match status" value="1"/>
</dbReference>
<dbReference type="PANTHER" id="PTHR35807">
    <property type="entry name" value="TRANSCRIPTIONAL REGULATOR REDD-RELATED"/>
    <property type="match status" value="1"/>
</dbReference>
<keyword evidence="9" id="KW-1185">Reference proteome</keyword>
<dbReference type="EMBL" id="CP022295">
    <property type="protein sequence ID" value="QSR27772.1"/>
    <property type="molecule type" value="Genomic_DNA"/>
</dbReference>
<feature type="domain" description="Bacterial transcriptional activator" evidence="7">
    <location>
        <begin position="93"/>
        <end position="238"/>
    </location>
</feature>
<gene>
    <name evidence="8" type="ORF">CFH99_19295</name>
</gene>
<dbReference type="Gene3D" id="1.25.40.10">
    <property type="entry name" value="Tetratricopeptide repeat domain"/>
    <property type="match status" value="2"/>
</dbReference>
<dbReference type="SMART" id="SM00382">
    <property type="entry name" value="AAA"/>
    <property type="match status" value="1"/>
</dbReference>
<comment type="similarity">
    <text evidence="1">Belongs to the AfsR/DnrI/RedD regulatory family.</text>
</comment>
<reference evidence="8 9" key="1">
    <citation type="submission" date="2017-06" db="EMBL/GenBank/DDBJ databases">
        <title>Complete Genome Sequence of the Soil Carbazole-Degrading Bacterium Nocardioides aromaticivorans IC177.</title>
        <authorList>
            <person name="Vejarano F."/>
            <person name="Suzuki-Minakuchi C."/>
            <person name="Ohtsubo Y."/>
            <person name="Tsuda M."/>
            <person name="Okada K."/>
            <person name="Nojiri H."/>
        </authorList>
    </citation>
    <scope>NUCLEOTIDE SEQUENCE [LARGE SCALE GENOMIC DNA]</scope>
    <source>
        <strain evidence="8 9">IC177</strain>
    </source>
</reference>
<dbReference type="InterPro" id="IPR036388">
    <property type="entry name" value="WH-like_DNA-bd_sf"/>
</dbReference>
<dbReference type="Gene3D" id="1.10.10.10">
    <property type="entry name" value="Winged helix-like DNA-binding domain superfamily/Winged helix DNA-binding domain"/>
    <property type="match status" value="1"/>
</dbReference>
<dbReference type="InterPro" id="IPR027417">
    <property type="entry name" value="P-loop_NTPase"/>
</dbReference>
<proteinExistence type="inferred from homology"/>
<evidence type="ECO:0000256" key="3">
    <source>
        <dbReference type="ARBA" id="ARBA00023125"/>
    </source>
</evidence>
<dbReference type="SUPFAM" id="SSF48452">
    <property type="entry name" value="TPR-like"/>
    <property type="match status" value="2"/>
</dbReference>
<evidence type="ECO:0000259" key="5">
    <source>
        <dbReference type="SMART" id="SM00382"/>
    </source>
</evidence>
<feature type="domain" description="AAA+ ATPase" evidence="5">
    <location>
        <begin position="276"/>
        <end position="443"/>
    </location>
</feature>
<keyword evidence="4" id="KW-0804">Transcription</keyword>
<name>A0ABX7PQ04_9ACTN</name>
<evidence type="ECO:0000256" key="4">
    <source>
        <dbReference type="ARBA" id="ARBA00023163"/>
    </source>
</evidence>